<dbReference type="InterPro" id="IPR044843">
    <property type="entry name" value="Trans_IPPS_bact-type"/>
</dbReference>
<dbReference type="Proteomes" id="UP001523392">
    <property type="component" value="Unassembled WGS sequence"/>
</dbReference>
<dbReference type="Pfam" id="PF00494">
    <property type="entry name" value="SQS_PSY"/>
    <property type="match status" value="2"/>
</dbReference>
<dbReference type="EMBL" id="JAFIRR010000119">
    <property type="protein sequence ID" value="MCO6418136.1"/>
    <property type="molecule type" value="Genomic_DNA"/>
</dbReference>
<proteinExistence type="predicted"/>
<dbReference type="SFLD" id="SFLDG01212">
    <property type="entry name" value="Phytoene_synthase_like"/>
    <property type="match status" value="1"/>
</dbReference>
<keyword evidence="4" id="KW-1185">Reference proteome</keyword>
<dbReference type="PANTHER" id="PTHR31480">
    <property type="entry name" value="BIFUNCTIONAL LYCOPENE CYCLASE/PHYTOENE SYNTHASE"/>
    <property type="match status" value="1"/>
</dbReference>
<name>A0ABT1D868_9PROT</name>
<organism evidence="3 4">
    <name type="scientific">Siccirubricoccus soli</name>
    <dbReference type="NCBI Taxonomy" id="2899147"/>
    <lineage>
        <taxon>Bacteria</taxon>
        <taxon>Pseudomonadati</taxon>
        <taxon>Pseudomonadota</taxon>
        <taxon>Alphaproteobacteria</taxon>
        <taxon>Acetobacterales</taxon>
        <taxon>Roseomonadaceae</taxon>
        <taxon>Siccirubricoccus</taxon>
    </lineage>
</organism>
<dbReference type="SUPFAM" id="SSF48576">
    <property type="entry name" value="Terpenoid synthases"/>
    <property type="match status" value="2"/>
</dbReference>
<feature type="region of interest" description="Disordered" evidence="2">
    <location>
        <begin position="1"/>
        <end position="25"/>
    </location>
</feature>
<gene>
    <name evidence="3" type="ORF">JYK14_18490</name>
</gene>
<dbReference type="InterPro" id="IPR019845">
    <property type="entry name" value="Squalene/phytoene_synthase_CS"/>
</dbReference>
<dbReference type="Gene3D" id="1.10.600.10">
    <property type="entry name" value="Farnesyl Diphosphate Synthase"/>
    <property type="match status" value="2"/>
</dbReference>
<evidence type="ECO:0000313" key="4">
    <source>
        <dbReference type="Proteomes" id="UP001523392"/>
    </source>
</evidence>
<evidence type="ECO:0000256" key="1">
    <source>
        <dbReference type="ARBA" id="ARBA00022679"/>
    </source>
</evidence>
<dbReference type="InterPro" id="IPR033904">
    <property type="entry name" value="Trans_IPPS_HH"/>
</dbReference>
<evidence type="ECO:0000313" key="3">
    <source>
        <dbReference type="EMBL" id="MCO6418136.1"/>
    </source>
</evidence>
<dbReference type="SFLD" id="SFLDG01018">
    <property type="entry name" value="Squalene/Phytoene_Synthase_Lik"/>
    <property type="match status" value="2"/>
</dbReference>
<keyword evidence="1" id="KW-0808">Transferase</keyword>
<dbReference type="SFLD" id="SFLDS00005">
    <property type="entry name" value="Isoprenoid_Synthase_Type_I"/>
    <property type="match status" value="2"/>
</dbReference>
<evidence type="ECO:0000256" key="2">
    <source>
        <dbReference type="SAM" id="MobiDB-lite"/>
    </source>
</evidence>
<dbReference type="InterPro" id="IPR008949">
    <property type="entry name" value="Isoprenoid_synthase_dom_sf"/>
</dbReference>
<reference evidence="3 4" key="1">
    <citation type="submission" date="2021-12" db="EMBL/GenBank/DDBJ databases">
        <title>Siccirubricoccus leaddurans sp. nov., a high concentration Zn2+ tolerance bacterium.</title>
        <authorList>
            <person name="Cao Y."/>
        </authorList>
    </citation>
    <scope>NUCLEOTIDE SEQUENCE [LARGE SCALE GENOMIC DNA]</scope>
    <source>
        <strain evidence="3 4">KC 17139</strain>
    </source>
</reference>
<comment type="caution">
    <text evidence="3">The sequence shown here is derived from an EMBL/GenBank/DDBJ whole genome shotgun (WGS) entry which is preliminary data.</text>
</comment>
<dbReference type="PROSITE" id="PS01045">
    <property type="entry name" value="SQUALEN_PHYTOEN_SYN_2"/>
    <property type="match status" value="1"/>
</dbReference>
<dbReference type="InterPro" id="IPR002060">
    <property type="entry name" value="Squ/phyt_synthse"/>
</dbReference>
<dbReference type="RefSeq" id="WP_252954766.1">
    <property type="nucleotide sequence ID" value="NZ_JAFIRR010000119.1"/>
</dbReference>
<protein>
    <submittedName>
        <fullName evidence="3">Squalene/phytoene synthase family protein</fullName>
    </submittedName>
</protein>
<dbReference type="CDD" id="cd00683">
    <property type="entry name" value="Trans_IPPS_HH"/>
    <property type="match status" value="1"/>
</dbReference>
<accession>A0ABT1D868</accession>
<sequence>MSQPRPLETGSLAVGATPTRDHDTENFPTASLILAKKLRAKVMAFYRFVRVADDIGDSPDLPPEEKIARLDAMERALDDPASAVPEARRMHATGVGVEEARLMLSAFRQDAVKRRYADWAELEDYCRRSADPVGRMLLRLHGDGDNRAANAAADALCTALQVLNHLQDLVPDRDALDRIYLPESWMALAGGEAGFFDPANTARRREVLDAALDRVEEALDRAEALPRLLKARRLAIQSAMTIGCARRLLAKLRVADPVLGRVALGKPDFAKALLAALRQPRSEAAIVAGRVSRAGSSFARGMAALKGERRRALWAVYAFCRAVDDIADGAMPEAEKRRCLAAWRAKLAAPDCVLSRELAWARQAYGVPLEECQAMIAGMETDAADRLRLESEADLDLYCRRVAGSVGAMAVRIFGAPEAEGFGLALGHTFQLTNILRDVDEDAERERVYVPLDLLAKAGIPDGKAAAIVGDPRFGAICEGLARQAEAGFARAAEEIGRFDRSALLPAAVMMWGYRRLFERLRARGFSGPRPRPRLSTGEKLRMAWMALGFGRVA</sequence>